<dbReference type="InterPro" id="IPR057992">
    <property type="entry name" value="TPR_SYVN1_N"/>
</dbReference>
<feature type="compositionally biased region" description="Low complexity" evidence="16">
    <location>
        <begin position="409"/>
        <end position="422"/>
    </location>
</feature>
<proteinExistence type="inferred from homology"/>
<gene>
    <name evidence="19" type="ORF">AMAG_01083</name>
</gene>
<dbReference type="InterPro" id="IPR001841">
    <property type="entry name" value="Znf_RING"/>
</dbReference>
<dbReference type="PANTHER" id="PTHR22763:SF184">
    <property type="entry name" value="E3 UBIQUITIN-PROTEIN LIGASE SYNOVIOLIN"/>
    <property type="match status" value="1"/>
</dbReference>
<dbReference type="eggNOG" id="KOG0802">
    <property type="taxonomic scope" value="Eukaryota"/>
</dbReference>
<sequence length="464" mass="52614">MPPFTTNPAARRPQHLLRASRLGLFALFSVALTSLVCLSAWHQNQHFYSAGIYLSRSGASLLALINFGALATLGLGKVVQRFIFGPLRHVEVEHLYERSWVAVTELLLAMTVFRDEFDARFTFFFLVLLFLKAFHWITADRVDFMEHTPTAPFLSHLRLQSFMAALLAFDLYLVFVCMASYWQHGPSMMILFGFEYTILASTMVVTALKYILHAVDARWYDHQWEAKSVWVFYLDLVHDFFKLVNYLTFLGVVLTTYGLPLHILRDLYLTLRSFLLKVRDLVRYRRATRNMDARYPSATAEDLARLSDRTCIICREDMYAPGEPRPDDADEIVPPVPVPAAAANGGMGAGTPPAPFTATATHGTRRSQVPKKLPCGHVFHFGCLRSWLERQQSCPTCRRSVLETDNAAGTTPAAAAAAGQQPHPHRTSQQQHVRDPLLRRDQDQHLTPLAHRYHRTPRRTSTGT</sequence>
<reference evidence="19 20" key="1">
    <citation type="submission" date="2009-11" db="EMBL/GenBank/DDBJ databases">
        <title>Annotation of Allomyces macrogynus ATCC 38327.</title>
        <authorList>
            <consortium name="The Broad Institute Genome Sequencing Platform"/>
            <person name="Russ C."/>
            <person name="Cuomo C."/>
            <person name="Burger G."/>
            <person name="Gray M.W."/>
            <person name="Holland P.W.H."/>
            <person name="King N."/>
            <person name="Lang F.B.F."/>
            <person name="Roger A.J."/>
            <person name="Ruiz-Trillo I."/>
            <person name="Young S.K."/>
            <person name="Zeng Q."/>
            <person name="Gargeya S."/>
            <person name="Fitzgerald M."/>
            <person name="Haas B."/>
            <person name="Abouelleil A."/>
            <person name="Alvarado L."/>
            <person name="Arachchi H.M."/>
            <person name="Berlin A."/>
            <person name="Chapman S.B."/>
            <person name="Gearin G."/>
            <person name="Goldberg J."/>
            <person name="Griggs A."/>
            <person name="Gujja S."/>
            <person name="Hansen M."/>
            <person name="Heiman D."/>
            <person name="Howarth C."/>
            <person name="Larimer J."/>
            <person name="Lui A."/>
            <person name="MacDonald P.J.P."/>
            <person name="McCowen C."/>
            <person name="Montmayeur A."/>
            <person name="Murphy C."/>
            <person name="Neiman D."/>
            <person name="Pearson M."/>
            <person name="Priest M."/>
            <person name="Roberts A."/>
            <person name="Saif S."/>
            <person name="Shea T."/>
            <person name="Sisk P."/>
            <person name="Stolte C."/>
            <person name="Sykes S."/>
            <person name="Wortman J."/>
            <person name="Nusbaum C."/>
            <person name="Birren B."/>
        </authorList>
    </citation>
    <scope>NUCLEOTIDE SEQUENCE [LARGE SCALE GENOMIC DNA]</scope>
    <source>
        <strain evidence="19 20">ATCC 38327</strain>
    </source>
</reference>
<keyword evidence="12" id="KW-0862">Zinc</keyword>
<comment type="similarity">
    <text evidence="4">Belongs to the HRD1 family.</text>
</comment>
<dbReference type="InterPro" id="IPR058051">
    <property type="entry name" value="Znf_RING_synoviolin"/>
</dbReference>
<comment type="pathway">
    <text evidence="3">Protein modification; protein ubiquitination.</text>
</comment>
<dbReference type="CDD" id="cd16479">
    <property type="entry name" value="RING-H2_synoviolin"/>
    <property type="match status" value="1"/>
</dbReference>
<evidence type="ECO:0000256" key="16">
    <source>
        <dbReference type="SAM" id="MobiDB-lite"/>
    </source>
</evidence>
<accession>A0A0L0RXQ8</accession>
<name>A0A0L0RXQ8_ALLM3</name>
<evidence type="ECO:0000313" key="20">
    <source>
        <dbReference type="Proteomes" id="UP000054350"/>
    </source>
</evidence>
<evidence type="ECO:0000256" key="11">
    <source>
        <dbReference type="ARBA" id="ARBA00022824"/>
    </source>
</evidence>
<feature type="compositionally biased region" description="Basic and acidic residues" evidence="16">
    <location>
        <begin position="432"/>
        <end position="444"/>
    </location>
</feature>
<dbReference type="EC" id="2.3.2.27" evidence="5"/>
<dbReference type="Proteomes" id="UP000054350">
    <property type="component" value="Unassembled WGS sequence"/>
</dbReference>
<keyword evidence="14 17" id="KW-0472">Membrane</keyword>
<dbReference type="PROSITE" id="PS50089">
    <property type="entry name" value="ZF_RING_2"/>
    <property type="match status" value="1"/>
</dbReference>
<evidence type="ECO:0000256" key="15">
    <source>
        <dbReference type="PROSITE-ProRule" id="PRU00175"/>
    </source>
</evidence>
<evidence type="ECO:0000256" key="7">
    <source>
        <dbReference type="ARBA" id="ARBA00022692"/>
    </source>
</evidence>
<keyword evidence="9 15" id="KW-0863">Zinc-finger</keyword>
<evidence type="ECO:0000256" key="1">
    <source>
        <dbReference type="ARBA" id="ARBA00000900"/>
    </source>
</evidence>
<reference evidence="20" key="2">
    <citation type="submission" date="2009-11" db="EMBL/GenBank/DDBJ databases">
        <title>The Genome Sequence of Allomyces macrogynus strain ATCC 38327.</title>
        <authorList>
            <consortium name="The Broad Institute Genome Sequencing Platform"/>
            <person name="Russ C."/>
            <person name="Cuomo C."/>
            <person name="Shea T."/>
            <person name="Young S.K."/>
            <person name="Zeng Q."/>
            <person name="Koehrsen M."/>
            <person name="Haas B."/>
            <person name="Borodovsky M."/>
            <person name="Guigo R."/>
            <person name="Alvarado L."/>
            <person name="Berlin A."/>
            <person name="Borenstein D."/>
            <person name="Chen Z."/>
            <person name="Engels R."/>
            <person name="Freedman E."/>
            <person name="Gellesch M."/>
            <person name="Goldberg J."/>
            <person name="Griggs A."/>
            <person name="Gujja S."/>
            <person name="Heiman D."/>
            <person name="Hepburn T."/>
            <person name="Howarth C."/>
            <person name="Jen D."/>
            <person name="Larson L."/>
            <person name="Lewis B."/>
            <person name="Mehta T."/>
            <person name="Park D."/>
            <person name="Pearson M."/>
            <person name="Roberts A."/>
            <person name="Saif S."/>
            <person name="Shenoy N."/>
            <person name="Sisk P."/>
            <person name="Stolte C."/>
            <person name="Sykes S."/>
            <person name="Walk T."/>
            <person name="White J."/>
            <person name="Yandava C."/>
            <person name="Burger G."/>
            <person name="Gray M.W."/>
            <person name="Holland P.W.H."/>
            <person name="King N."/>
            <person name="Lang F.B.F."/>
            <person name="Roger A.J."/>
            <person name="Ruiz-Trillo I."/>
            <person name="Lander E."/>
            <person name="Nusbaum C."/>
        </authorList>
    </citation>
    <scope>NUCLEOTIDE SEQUENCE [LARGE SCALE GENOMIC DNA]</scope>
    <source>
        <strain evidence="20">ATCC 38327</strain>
    </source>
</reference>
<keyword evidence="8" id="KW-0479">Metal-binding</keyword>
<evidence type="ECO:0000256" key="6">
    <source>
        <dbReference type="ARBA" id="ARBA00022679"/>
    </source>
</evidence>
<dbReference type="EMBL" id="GG745329">
    <property type="protein sequence ID" value="KNE55162.1"/>
    <property type="molecule type" value="Genomic_DNA"/>
</dbReference>
<feature type="transmembrane region" description="Helical" evidence="17">
    <location>
        <begin position="61"/>
        <end position="79"/>
    </location>
</feature>
<evidence type="ECO:0000259" key="18">
    <source>
        <dbReference type="PROSITE" id="PS50089"/>
    </source>
</evidence>
<evidence type="ECO:0000256" key="3">
    <source>
        <dbReference type="ARBA" id="ARBA00004906"/>
    </source>
</evidence>
<evidence type="ECO:0000256" key="2">
    <source>
        <dbReference type="ARBA" id="ARBA00004477"/>
    </source>
</evidence>
<evidence type="ECO:0000256" key="9">
    <source>
        <dbReference type="ARBA" id="ARBA00022771"/>
    </source>
</evidence>
<dbReference type="OrthoDB" id="7759664at2759"/>
<keyword evidence="13 17" id="KW-1133">Transmembrane helix</keyword>
<dbReference type="STRING" id="578462.A0A0L0RXQ8"/>
<evidence type="ECO:0000256" key="8">
    <source>
        <dbReference type="ARBA" id="ARBA00022723"/>
    </source>
</evidence>
<evidence type="ECO:0000256" key="12">
    <source>
        <dbReference type="ARBA" id="ARBA00022833"/>
    </source>
</evidence>
<keyword evidence="7 17" id="KW-0812">Transmembrane</keyword>
<evidence type="ECO:0000256" key="13">
    <source>
        <dbReference type="ARBA" id="ARBA00022989"/>
    </source>
</evidence>
<feature type="region of interest" description="Disordered" evidence="16">
    <location>
        <begin position="409"/>
        <end position="464"/>
    </location>
</feature>
<keyword evidence="10" id="KW-0833">Ubl conjugation pathway</keyword>
<feature type="domain" description="RING-type" evidence="18">
    <location>
        <begin position="311"/>
        <end position="398"/>
    </location>
</feature>
<dbReference type="GO" id="GO:0036503">
    <property type="term" value="P:ERAD pathway"/>
    <property type="evidence" value="ECO:0007669"/>
    <property type="project" value="TreeGrafter"/>
</dbReference>
<evidence type="ECO:0000256" key="14">
    <source>
        <dbReference type="ARBA" id="ARBA00023136"/>
    </source>
</evidence>
<keyword evidence="20" id="KW-1185">Reference proteome</keyword>
<dbReference type="GO" id="GO:0008270">
    <property type="term" value="F:zinc ion binding"/>
    <property type="evidence" value="ECO:0007669"/>
    <property type="project" value="UniProtKB-KW"/>
</dbReference>
<feature type="transmembrane region" description="Helical" evidence="17">
    <location>
        <begin position="121"/>
        <end position="139"/>
    </location>
</feature>
<evidence type="ECO:0000256" key="4">
    <source>
        <dbReference type="ARBA" id="ARBA00010089"/>
    </source>
</evidence>
<feature type="transmembrane region" description="Helical" evidence="17">
    <location>
        <begin position="159"/>
        <end position="182"/>
    </location>
</feature>
<dbReference type="SUPFAM" id="SSF57850">
    <property type="entry name" value="RING/U-box"/>
    <property type="match status" value="1"/>
</dbReference>
<keyword evidence="6" id="KW-0808">Transferase</keyword>
<feature type="transmembrane region" description="Helical" evidence="17">
    <location>
        <begin position="189"/>
        <end position="212"/>
    </location>
</feature>
<evidence type="ECO:0000256" key="10">
    <source>
        <dbReference type="ARBA" id="ARBA00022786"/>
    </source>
</evidence>
<dbReference type="VEuPathDB" id="FungiDB:AMAG_01083"/>
<dbReference type="Gene3D" id="3.30.40.10">
    <property type="entry name" value="Zinc/RING finger domain, C3HC4 (zinc finger)"/>
    <property type="match status" value="1"/>
</dbReference>
<evidence type="ECO:0000313" key="19">
    <source>
        <dbReference type="EMBL" id="KNE55162.1"/>
    </source>
</evidence>
<feature type="transmembrane region" description="Helical" evidence="17">
    <location>
        <begin position="21"/>
        <end position="41"/>
    </location>
</feature>
<dbReference type="Pfam" id="PF13639">
    <property type="entry name" value="zf-RING_2"/>
    <property type="match status" value="1"/>
</dbReference>
<dbReference type="PANTHER" id="PTHR22763">
    <property type="entry name" value="RING ZINC FINGER PROTEIN"/>
    <property type="match status" value="1"/>
</dbReference>
<feature type="transmembrane region" description="Helical" evidence="17">
    <location>
        <begin position="243"/>
        <end position="264"/>
    </location>
</feature>
<dbReference type="Pfam" id="PF25563">
    <property type="entry name" value="TPR_SYVN1_N"/>
    <property type="match status" value="1"/>
</dbReference>
<comment type="catalytic activity">
    <reaction evidence="1">
        <text>S-ubiquitinyl-[E2 ubiquitin-conjugating enzyme]-L-cysteine + [acceptor protein]-L-lysine = [E2 ubiquitin-conjugating enzyme]-L-cysteine + N(6)-ubiquitinyl-[acceptor protein]-L-lysine.</text>
        <dbReference type="EC" id="2.3.2.27"/>
    </reaction>
</comment>
<evidence type="ECO:0000256" key="17">
    <source>
        <dbReference type="SAM" id="Phobius"/>
    </source>
</evidence>
<protein>
    <recommendedName>
        <fullName evidence="5">RING-type E3 ubiquitin transferase</fullName>
        <ecNumber evidence="5">2.3.2.27</ecNumber>
    </recommendedName>
</protein>
<dbReference type="AlphaFoldDB" id="A0A0L0RXQ8"/>
<dbReference type="GO" id="GO:0061630">
    <property type="term" value="F:ubiquitin protein ligase activity"/>
    <property type="evidence" value="ECO:0007669"/>
    <property type="project" value="UniProtKB-EC"/>
</dbReference>
<dbReference type="OMA" id="ANLTMFT"/>
<dbReference type="GO" id="GO:0005789">
    <property type="term" value="C:endoplasmic reticulum membrane"/>
    <property type="evidence" value="ECO:0007669"/>
    <property type="project" value="UniProtKB-SubCell"/>
</dbReference>
<dbReference type="InterPro" id="IPR050731">
    <property type="entry name" value="HRD1_E3_ubiq-ligases"/>
</dbReference>
<feature type="region of interest" description="Disordered" evidence="16">
    <location>
        <begin position="343"/>
        <end position="369"/>
    </location>
</feature>
<dbReference type="SMART" id="SM00184">
    <property type="entry name" value="RING"/>
    <property type="match status" value="1"/>
</dbReference>
<comment type="subcellular location">
    <subcellularLocation>
        <location evidence="2">Endoplasmic reticulum membrane</location>
        <topology evidence="2">Multi-pass membrane protein</topology>
    </subcellularLocation>
</comment>
<dbReference type="InterPro" id="IPR013083">
    <property type="entry name" value="Znf_RING/FYVE/PHD"/>
</dbReference>
<dbReference type="GO" id="GO:0043161">
    <property type="term" value="P:proteasome-mediated ubiquitin-dependent protein catabolic process"/>
    <property type="evidence" value="ECO:0007669"/>
    <property type="project" value="TreeGrafter"/>
</dbReference>
<evidence type="ECO:0000256" key="5">
    <source>
        <dbReference type="ARBA" id="ARBA00012483"/>
    </source>
</evidence>
<keyword evidence="11" id="KW-0256">Endoplasmic reticulum</keyword>
<organism evidence="19 20">
    <name type="scientific">Allomyces macrogynus (strain ATCC 38327)</name>
    <name type="common">Allomyces javanicus var. macrogynus</name>
    <dbReference type="NCBI Taxonomy" id="578462"/>
    <lineage>
        <taxon>Eukaryota</taxon>
        <taxon>Fungi</taxon>
        <taxon>Fungi incertae sedis</taxon>
        <taxon>Blastocladiomycota</taxon>
        <taxon>Blastocladiomycetes</taxon>
        <taxon>Blastocladiales</taxon>
        <taxon>Blastocladiaceae</taxon>
        <taxon>Allomyces</taxon>
    </lineage>
</organism>